<proteinExistence type="predicted"/>
<reference evidence="1" key="1">
    <citation type="journal article" date="2014" name="Genome Biol. Evol.">
        <title>Pangenome evidence for extensive interdomain horizontal transfer affecting lineage core and shell genes in uncultured planktonic thaumarchaeota and euryarchaeota.</title>
        <authorList>
            <person name="Deschamps P."/>
            <person name="Zivanovic Y."/>
            <person name="Moreira D."/>
            <person name="Rodriguez-Valera F."/>
            <person name="Lopez-Garcia P."/>
        </authorList>
    </citation>
    <scope>NUCLEOTIDE SEQUENCE</scope>
</reference>
<sequence>MGNEYLNPNAEPNSNFKEIPLNSKLWRDSSFDEVSIVIIYGGFEDSDVYIGMWEAAEDFIEEGSPTSIGLLAPHKLSPVFCDTCGAEWHEGQPYCESCKHKMKKGKRWIRQGGGGMTYTEFDSEYIEAIYTPKRNVDISTAMELWLF</sequence>
<dbReference type="AlphaFoldDB" id="A0A075GD07"/>
<evidence type="ECO:0000313" key="1">
    <source>
        <dbReference type="EMBL" id="AIE99582.1"/>
    </source>
</evidence>
<organism evidence="1">
    <name type="scientific">uncultured marine thaumarchaeote KM3_115_A11</name>
    <dbReference type="NCBI Taxonomy" id="1455988"/>
    <lineage>
        <taxon>Archaea</taxon>
        <taxon>Nitrososphaerota</taxon>
        <taxon>environmental samples</taxon>
    </lineage>
</organism>
<protein>
    <submittedName>
        <fullName evidence="1">Uncharacterized protein</fullName>
    </submittedName>
</protein>
<name>A0A075GD07_9ARCH</name>
<accession>A0A075GD07</accession>
<dbReference type="EMBL" id="KF900567">
    <property type="protein sequence ID" value="AIE99582.1"/>
    <property type="molecule type" value="Genomic_DNA"/>
</dbReference>